<dbReference type="Gramene" id="PRQ22898">
    <property type="protein sequence ID" value="PRQ22898"/>
    <property type="gene ID" value="RchiOBHm_Chr6g0255311"/>
</dbReference>
<evidence type="ECO:0000313" key="1">
    <source>
        <dbReference type="EMBL" id="PRQ22898.1"/>
    </source>
</evidence>
<evidence type="ECO:0000313" key="2">
    <source>
        <dbReference type="Proteomes" id="UP000238479"/>
    </source>
</evidence>
<comment type="caution">
    <text evidence="1">The sequence shown here is derived from an EMBL/GenBank/DDBJ whole genome shotgun (WGS) entry which is preliminary data.</text>
</comment>
<sequence length="59" mass="6851">MKLILIGTLELVHSVEDGEHHSFRLEWLVCKSEAPRAFELIRDVGVNFWCGCVFKFMNV</sequence>
<reference evidence="1 2" key="1">
    <citation type="journal article" date="2018" name="Nat. Genet.">
        <title>The Rosa genome provides new insights in the design of modern roses.</title>
        <authorList>
            <person name="Bendahmane M."/>
        </authorList>
    </citation>
    <scope>NUCLEOTIDE SEQUENCE [LARGE SCALE GENOMIC DNA]</scope>
    <source>
        <strain evidence="2">cv. Old Blush</strain>
    </source>
</reference>
<organism evidence="1 2">
    <name type="scientific">Rosa chinensis</name>
    <name type="common">China rose</name>
    <dbReference type="NCBI Taxonomy" id="74649"/>
    <lineage>
        <taxon>Eukaryota</taxon>
        <taxon>Viridiplantae</taxon>
        <taxon>Streptophyta</taxon>
        <taxon>Embryophyta</taxon>
        <taxon>Tracheophyta</taxon>
        <taxon>Spermatophyta</taxon>
        <taxon>Magnoliopsida</taxon>
        <taxon>eudicotyledons</taxon>
        <taxon>Gunneridae</taxon>
        <taxon>Pentapetalae</taxon>
        <taxon>rosids</taxon>
        <taxon>fabids</taxon>
        <taxon>Rosales</taxon>
        <taxon>Rosaceae</taxon>
        <taxon>Rosoideae</taxon>
        <taxon>Rosoideae incertae sedis</taxon>
        <taxon>Rosa</taxon>
    </lineage>
</organism>
<dbReference type="EMBL" id="PDCK01000044">
    <property type="protein sequence ID" value="PRQ22898.1"/>
    <property type="molecule type" value="Genomic_DNA"/>
</dbReference>
<dbReference type="AlphaFoldDB" id="A0A2P6PLU6"/>
<keyword evidence="2" id="KW-1185">Reference proteome</keyword>
<dbReference type="Proteomes" id="UP000238479">
    <property type="component" value="Chromosome 6"/>
</dbReference>
<proteinExistence type="predicted"/>
<name>A0A2P6PLU6_ROSCH</name>
<gene>
    <name evidence="1" type="ORF">RchiOBHm_Chr6g0255311</name>
</gene>
<protein>
    <submittedName>
        <fullName evidence="1">Uncharacterized protein</fullName>
    </submittedName>
</protein>
<accession>A0A2P6PLU6</accession>